<dbReference type="EMBL" id="VSSQ01106077">
    <property type="protein sequence ID" value="MPN45875.1"/>
    <property type="molecule type" value="Genomic_DNA"/>
</dbReference>
<dbReference type="AlphaFoldDB" id="A0A645I3K4"/>
<organism evidence="2">
    <name type="scientific">bioreactor metagenome</name>
    <dbReference type="NCBI Taxonomy" id="1076179"/>
    <lineage>
        <taxon>unclassified sequences</taxon>
        <taxon>metagenomes</taxon>
        <taxon>ecological metagenomes</taxon>
    </lineage>
</organism>
<evidence type="ECO:0000313" key="2">
    <source>
        <dbReference type="EMBL" id="MPN45875.1"/>
    </source>
</evidence>
<proteinExistence type="predicted"/>
<evidence type="ECO:0000256" key="1">
    <source>
        <dbReference type="SAM" id="MobiDB-lite"/>
    </source>
</evidence>
<feature type="region of interest" description="Disordered" evidence="1">
    <location>
        <begin position="33"/>
        <end position="57"/>
    </location>
</feature>
<gene>
    <name evidence="2" type="ORF">SDC9_193450</name>
</gene>
<reference evidence="2" key="1">
    <citation type="submission" date="2019-08" db="EMBL/GenBank/DDBJ databases">
        <authorList>
            <person name="Kucharzyk K."/>
            <person name="Murdoch R.W."/>
            <person name="Higgins S."/>
            <person name="Loffler F."/>
        </authorList>
    </citation>
    <scope>NUCLEOTIDE SEQUENCE</scope>
</reference>
<sequence length="57" mass="5971">MFLISVVNPTATTVTLAITINIFNSCGLSDVFERKKPAPNPRPPTSNPTGSAINGQA</sequence>
<comment type="caution">
    <text evidence="2">The sequence shown here is derived from an EMBL/GenBank/DDBJ whole genome shotgun (WGS) entry which is preliminary data.</text>
</comment>
<protein>
    <submittedName>
        <fullName evidence="2">Uncharacterized protein</fullName>
    </submittedName>
</protein>
<accession>A0A645I3K4</accession>
<name>A0A645I3K4_9ZZZZ</name>